<evidence type="ECO:0000256" key="1">
    <source>
        <dbReference type="SAM" id="Coils"/>
    </source>
</evidence>
<protein>
    <submittedName>
        <fullName evidence="3">Uncharacterized protein</fullName>
    </submittedName>
</protein>
<gene>
    <name evidence="3" type="ORF">SteCoe_33673</name>
</gene>
<accession>A0A1R2AWG5</accession>
<keyword evidence="1" id="KW-0175">Coiled coil</keyword>
<feature type="compositionally biased region" description="Polar residues" evidence="2">
    <location>
        <begin position="27"/>
        <end position="65"/>
    </location>
</feature>
<keyword evidence="4" id="KW-1185">Reference proteome</keyword>
<proteinExistence type="predicted"/>
<feature type="coiled-coil region" evidence="1">
    <location>
        <begin position="89"/>
        <end position="142"/>
    </location>
</feature>
<comment type="caution">
    <text evidence="3">The sequence shown here is derived from an EMBL/GenBank/DDBJ whole genome shotgun (WGS) entry which is preliminary data.</text>
</comment>
<feature type="region of interest" description="Disordered" evidence="2">
    <location>
        <begin position="1"/>
        <end position="69"/>
    </location>
</feature>
<dbReference type="OrthoDB" id="296561at2759"/>
<name>A0A1R2AWG5_9CILI</name>
<dbReference type="InterPro" id="IPR031139">
    <property type="entry name" value="RPGRIP1_fam"/>
</dbReference>
<dbReference type="Proteomes" id="UP000187209">
    <property type="component" value="Unassembled WGS sequence"/>
</dbReference>
<sequence>MAENPGQFVTSKYTADFEEEPIRENAKTPSVRQQTAGSKWAESSIQKNPRSNSIKPSQTSPNKSQPLKHFNSLTDKQKTEAYFDLYDQNLQLRTQKNELELQIKKLSTQLIRLTKDIKPTTNFELETRNEELLKENKTLKAKLMAKPKPTSNRPFTAVPIAKKKTEIQPRIIEKIPVELENELKEREEIIQLLRDQLEATEAELLRAKSTPPKVEIPDLSDEFKEKAIRLAEVENKFFSLEEAMGAQKIYLQHVLSVLDDTQKALREERFKNCDMEYRLKASEMAAVSAQDLAMKLRDSEKEKVQLEIRIKEVIEAYFVLEAGRAENPINLPAPGIEKLNI</sequence>
<organism evidence="3 4">
    <name type="scientific">Stentor coeruleus</name>
    <dbReference type="NCBI Taxonomy" id="5963"/>
    <lineage>
        <taxon>Eukaryota</taxon>
        <taxon>Sar</taxon>
        <taxon>Alveolata</taxon>
        <taxon>Ciliophora</taxon>
        <taxon>Postciliodesmatophora</taxon>
        <taxon>Heterotrichea</taxon>
        <taxon>Heterotrichida</taxon>
        <taxon>Stentoridae</taxon>
        <taxon>Stentor</taxon>
    </lineage>
</organism>
<dbReference type="AlphaFoldDB" id="A0A1R2AWG5"/>
<dbReference type="EMBL" id="MPUH01001282">
    <property type="protein sequence ID" value="OMJ68785.1"/>
    <property type="molecule type" value="Genomic_DNA"/>
</dbReference>
<dbReference type="PANTHER" id="PTHR14240">
    <property type="entry name" value="RETINITIS PIGMENTOSA GTPASE REGULATOR-INTERACTING PROTEIN"/>
    <property type="match status" value="1"/>
</dbReference>
<evidence type="ECO:0000313" key="3">
    <source>
        <dbReference type="EMBL" id="OMJ68785.1"/>
    </source>
</evidence>
<feature type="coiled-coil region" evidence="1">
    <location>
        <begin position="289"/>
        <end position="316"/>
    </location>
</feature>
<reference evidence="3 4" key="1">
    <citation type="submission" date="2016-11" db="EMBL/GenBank/DDBJ databases">
        <title>The macronuclear genome of Stentor coeruleus: a giant cell with tiny introns.</title>
        <authorList>
            <person name="Slabodnick M."/>
            <person name="Ruby J.G."/>
            <person name="Reiff S.B."/>
            <person name="Swart E.C."/>
            <person name="Gosai S."/>
            <person name="Prabakaran S."/>
            <person name="Witkowska E."/>
            <person name="Larue G.E."/>
            <person name="Fisher S."/>
            <person name="Freeman R.M."/>
            <person name="Gunawardena J."/>
            <person name="Chu W."/>
            <person name="Stover N.A."/>
            <person name="Gregory B.D."/>
            <person name="Nowacki M."/>
            <person name="Derisi J."/>
            <person name="Roy S.W."/>
            <person name="Marshall W.F."/>
            <person name="Sood P."/>
        </authorList>
    </citation>
    <scope>NUCLEOTIDE SEQUENCE [LARGE SCALE GENOMIC DNA]</scope>
    <source>
        <strain evidence="3">WM001</strain>
    </source>
</reference>
<evidence type="ECO:0000313" key="4">
    <source>
        <dbReference type="Proteomes" id="UP000187209"/>
    </source>
</evidence>
<feature type="coiled-coil region" evidence="1">
    <location>
        <begin position="183"/>
        <end position="210"/>
    </location>
</feature>
<evidence type="ECO:0000256" key="2">
    <source>
        <dbReference type="SAM" id="MobiDB-lite"/>
    </source>
</evidence>